<dbReference type="EMBL" id="KY404591">
    <property type="protein sequence ID" value="ARB50842.1"/>
    <property type="molecule type" value="Genomic_DNA"/>
</dbReference>
<evidence type="ECO:0000256" key="3">
    <source>
        <dbReference type="ARBA" id="ARBA00022622"/>
    </source>
</evidence>
<sequence length="317" mass="32578">MEISAKNPLQQKPIRQSFGAKLAVAKILLLNAAAEHGSAAVGDALKKDTVTQLCKLEVHYKAAAESVIHATSSSTGSLDGINLLKARVDAAATTADEQTAAKLKLLVKFLEQKMSQLTTRATATAANATKAAAASAFFAGKLAQTLEVFHAAKDGTGNLGNCIHTGSGTDGAAPLTAVLEGCGVQPNFDSPKTQVPDSHKHVTLTAPKISGLGASGGSADSSCHLTKGAARGILTTSPISGTVKWSANSATVTSGAITLKAVNTVNVVTGAGAKHDHSAAIKNYREFHGHSGSTVVVPTETNYDQWRHDPLLDKVLT</sequence>
<dbReference type="GO" id="GO:0098552">
    <property type="term" value="C:side of membrane"/>
    <property type="evidence" value="ECO:0007669"/>
    <property type="project" value="UniProtKB-KW"/>
</dbReference>
<keyword evidence="5" id="KW-0325">Glycoprotein</keyword>
<evidence type="ECO:0000256" key="5">
    <source>
        <dbReference type="ARBA" id="ARBA00023180"/>
    </source>
</evidence>
<dbReference type="Pfam" id="PF00913">
    <property type="entry name" value="Trypan_glycop"/>
    <property type="match status" value="1"/>
</dbReference>
<dbReference type="InterPro" id="IPR001812">
    <property type="entry name" value="Trypano_VSG_A_N_dom"/>
</dbReference>
<evidence type="ECO:0000259" key="7">
    <source>
        <dbReference type="Pfam" id="PF00913"/>
    </source>
</evidence>
<keyword evidence="3" id="KW-0336">GPI-anchor</keyword>
<dbReference type="GO" id="GO:0042783">
    <property type="term" value="P:symbiont-mediated evasion of host immune response"/>
    <property type="evidence" value="ECO:0007669"/>
    <property type="project" value="InterPro"/>
</dbReference>
<accession>A0A1V0FYD0</accession>
<protein>
    <submittedName>
        <fullName evidence="8">Variant surface glycoprotein</fullName>
    </submittedName>
</protein>
<evidence type="ECO:0000256" key="4">
    <source>
        <dbReference type="ARBA" id="ARBA00023136"/>
    </source>
</evidence>
<keyword evidence="4" id="KW-0472">Membrane</keyword>
<evidence type="ECO:0000256" key="6">
    <source>
        <dbReference type="ARBA" id="ARBA00023288"/>
    </source>
</evidence>
<keyword evidence="2" id="KW-1003">Cell membrane</keyword>
<reference evidence="8" key="1">
    <citation type="submission" date="2016-12" db="EMBL/GenBank/DDBJ databases">
        <title>Extending the VSGnome of Trypanosoma brucei strain TREU927.</title>
        <authorList>
            <person name="Cross G.A."/>
        </authorList>
    </citation>
    <scope>NUCLEOTIDE SEQUENCE</scope>
    <source>
        <strain evidence="8">Tb927.99.1661</strain>
    </source>
</reference>
<comment type="subcellular location">
    <subcellularLocation>
        <location evidence="1">Cell membrane</location>
        <topology evidence="1">Lipid-anchor</topology>
        <topology evidence="1">GPI-anchor</topology>
    </subcellularLocation>
</comment>
<evidence type="ECO:0000256" key="1">
    <source>
        <dbReference type="ARBA" id="ARBA00004609"/>
    </source>
</evidence>
<feature type="domain" description="Trypanosome variant surface glycoprotein A-type N-terminal" evidence="7">
    <location>
        <begin position="28"/>
        <end position="268"/>
    </location>
</feature>
<organism evidence="8">
    <name type="scientific">Trypanosoma brucei</name>
    <dbReference type="NCBI Taxonomy" id="5691"/>
    <lineage>
        <taxon>Eukaryota</taxon>
        <taxon>Discoba</taxon>
        <taxon>Euglenozoa</taxon>
        <taxon>Kinetoplastea</taxon>
        <taxon>Metakinetoplastina</taxon>
        <taxon>Trypanosomatida</taxon>
        <taxon>Trypanosomatidae</taxon>
        <taxon>Trypanosoma</taxon>
    </lineage>
</organism>
<evidence type="ECO:0000256" key="2">
    <source>
        <dbReference type="ARBA" id="ARBA00022475"/>
    </source>
</evidence>
<dbReference type="Gene3D" id="1.10.470.10">
    <property type="entry name" value="Variant Surface Glycoprotein, subunit A, domain 2"/>
    <property type="match status" value="1"/>
</dbReference>
<dbReference type="GO" id="GO:0005886">
    <property type="term" value="C:plasma membrane"/>
    <property type="evidence" value="ECO:0007669"/>
    <property type="project" value="UniProtKB-SubCell"/>
</dbReference>
<keyword evidence="6" id="KW-0449">Lipoprotein</keyword>
<dbReference type="SUPFAM" id="SSF58087">
    <property type="entry name" value="Variant surface glycoprotein (N-terminal domain)"/>
    <property type="match status" value="1"/>
</dbReference>
<dbReference type="AlphaFoldDB" id="A0A1V0FYD0"/>
<dbReference type="Gene3D" id="3.90.150.10">
    <property type="entry name" value="Variant Surface Glycoprotein, subunit A domain 1"/>
    <property type="match status" value="1"/>
</dbReference>
<evidence type="ECO:0000313" key="8">
    <source>
        <dbReference type="EMBL" id="ARB50842.1"/>
    </source>
</evidence>
<name>A0A1V0FYD0_9TRYP</name>
<proteinExistence type="predicted"/>